<comment type="caution">
    <text evidence="1">The sequence shown here is derived from an EMBL/GenBank/DDBJ whole genome shotgun (WGS) entry which is preliminary data.</text>
</comment>
<protein>
    <submittedName>
        <fullName evidence="1">Uncharacterized protein</fullName>
    </submittedName>
</protein>
<proteinExistence type="predicted"/>
<reference evidence="1" key="1">
    <citation type="submission" date="2016-11" db="EMBL/GenBank/DDBJ databases">
        <title>The genome sequence of Colletotrichum cuscutae.</title>
        <authorList>
            <person name="Baroncelli R."/>
        </authorList>
    </citation>
    <scope>NUCLEOTIDE SEQUENCE</scope>
    <source>
        <strain evidence="1">IMI 304802</strain>
    </source>
</reference>
<name>A0AAI9UH37_9PEZI</name>
<gene>
    <name evidence="1" type="ORF">CCUS01_09415</name>
</gene>
<dbReference type="EMBL" id="MPDP01000279">
    <property type="protein sequence ID" value="KAK1458316.1"/>
    <property type="molecule type" value="Genomic_DNA"/>
</dbReference>
<evidence type="ECO:0000313" key="2">
    <source>
        <dbReference type="Proteomes" id="UP001239213"/>
    </source>
</evidence>
<dbReference type="Proteomes" id="UP001239213">
    <property type="component" value="Unassembled WGS sequence"/>
</dbReference>
<dbReference type="AlphaFoldDB" id="A0AAI9UH37"/>
<evidence type="ECO:0000313" key="1">
    <source>
        <dbReference type="EMBL" id="KAK1458316.1"/>
    </source>
</evidence>
<keyword evidence="2" id="KW-1185">Reference proteome</keyword>
<sequence>MGVPSTTSPFSLFLYRDVKKLLSGGQIKSEAWYYITGQFNVFFLQFMNEKKSGVLRWVTLFVLHLRAFRGNGGTQLLRHLVSSRLKRWFIPIKAEARKSK</sequence>
<accession>A0AAI9UH37</accession>
<organism evidence="1 2">
    <name type="scientific">Colletotrichum cuscutae</name>
    <dbReference type="NCBI Taxonomy" id="1209917"/>
    <lineage>
        <taxon>Eukaryota</taxon>
        <taxon>Fungi</taxon>
        <taxon>Dikarya</taxon>
        <taxon>Ascomycota</taxon>
        <taxon>Pezizomycotina</taxon>
        <taxon>Sordariomycetes</taxon>
        <taxon>Hypocreomycetidae</taxon>
        <taxon>Glomerellales</taxon>
        <taxon>Glomerellaceae</taxon>
        <taxon>Colletotrichum</taxon>
        <taxon>Colletotrichum acutatum species complex</taxon>
    </lineage>
</organism>